<evidence type="ECO:0000256" key="6">
    <source>
        <dbReference type="RuleBase" id="RU003345"/>
    </source>
</evidence>
<dbReference type="InterPro" id="IPR015590">
    <property type="entry name" value="Aldehyde_DH_dom"/>
</dbReference>
<evidence type="ECO:0000256" key="1">
    <source>
        <dbReference type="ARBA" id="ARBA00009986"/>
    </source>
</evidence>
<accession>A0ABR0ENQ1</accession>
<dbReference type="Pfam" id="PF00171">
    <property type="entry name" value="Aldedh"/>
    <property type="match status" value="1"/>
</dbReference>
<reference evidence="8 9" key="1">
    <citation type="journal article" date="2023" name="G3 (Bethesda)">
        <title>A chromosome-level genome assembly of Zasmidium syzygii isolated from banana leaves.</title>
        <authorList>
            <person name="van Westerhoven A.C."/>
            <person name="Mehrabi R."/>
            <person name="Talebi R."/>
            <person name="Steentjes M.B.F."/>
            <person name="Corcolon B."/>
            <person name="Chong P.A."/>
            <person name="Kema G.H.J."/>
            <person name="Seidl M.F."/>
        </authorList>
    </citation>
    <scope>NUCLEOTIDE SEQUENCE [LARGE SCALE GENOMIC DNA]</scope>
    <source>
        <strain evidence="8 9">P124</strain>
    </source>
</reference>
<evidence type="ECO:0000259" key="7">
    <source>
        <dbReference type="Pfam" id="PF00171"/>
    </source>
</evidence>
<dbReference type="InterPro" id="IPR016161">
    <property type="entry name" value="Ald_DH/histidinol_DH"/>
</dbReference>
<dbReference type="EMBL" id="JAXOVC010000004">
    <property type="protein sequence ID" value="KAK4503239.1"/>
    <property type="molecule type" value="Genomic_DNA"/>
</dbReference>
<dbReference type="InterPro" id="IPR016160">
    <property type="entry name" value="Ald_DH_CS_CYS"/>
</dbReference>
<dbReference type="PROSITE" id="PS00687">
    <property type="entry name" value="ALDEHYDE_DEHYDR_GLU"/>
    <property type="match status" value="1"/>
</dbReference>
<evidence type="ECO:0000256" key="3">
    <source>
        <dbReference type="ARBA" id="ARBA00024226"/>
    </source>
</evidence>
<proteinExistence type="inferred from homology"/>
<comment type="catalytic activity">
    <reaction evidence="4">
        <text>an aldehyde + NAD(+) + H2O = a carboxylate + NADH + 2 H(+)</text>
        <dbReference type="Rhea" id="RHEA:16185"/>
        <dbReference type="ChEBI" id="CHEBI:15377"/>
        <dbReference type="ChEBI" id="CHEBI:15378"/>
        <dbReference type="ChEBI" id="CHEBI:17478"/>
        <dbReference type="ChEBI" id="CHEBI:29067"/>
        <dbReference type="ChEBI" id="CHEBI:57540"/>
        <dbReference type="ChEBI" id="CHEBI:57945"/>
        <dbReference type="EC" id="1.2.1.3"/>
    </reaction>
</comment>
<evidence type="ECO:0000256" key="4">
    <source>
        <dbReference type="ARBA" id="ARBA00049194"/>
    </source>
</evidence>
<gene>
    <name evidence="8" type="ORF">PRZ48_006667</name>
</gene>
<dbReference type="InterPro" id="IPR016162">
    <property type="entry name" value="Ald_DH_N"/>
</dbReference>
<dbReference type="Gene3D" id="3.40.309.10">
    <property type="entry name" value="Aldehyde Dehydrogenase, Chain A, domain 2"/>
    <property type="match status" value="1"/>
</dbReference>
<evidence type="ECO:0000313" key="9">
    <source>
        <dbReference type="Proteomes" id="UP001305779"/>
    </source>
</evidence>
<evidence type="ECO:0000256" key="5">
    <source>
        <dbReference type="PROSITE-ProRule" id="PRU10007"/>
    </source>
</evidence>
<evidence type="ECO:0000313" key="8">
    <source>
        <dbReference type="EMBL" id="KAK4503239.1"/>
    </source>
</evidence>
<dbReference type="PROSITE" id="PS00070">
    <property type="entry name" value="ALDEHYDE_DEHYDR_CYS"/>
    <property type="match status" value="1"/>
</dbReference>
<keyword evidence="9" id="KW-1185">Reference proteome</keyword>
<dbReference type="CDD" id="cd07078">
    <property type="entry name" value="ALDH"/>
    <property type="match status" value="1"/>
</dbReference>
<keyword evidence="2 6" id="KW-0560">Oxidoreductase</keyword>
<dbReference type="Proteomes" id="UP001305779">
    <property type="component" value="Unassembled WGS sequence"/>
</dbReference>
<dbReference type="Gene3D" id="3.40.605.10">
    <property type="entry name" value="Aldehyde Dehydrogenase, Chain A, domain 1"/>
    <property type="match status" value="1"/>
</dbReference>
<dbReference type="EC" id="1.2.1.3" evidence="3"/>
<protein>
    <recommendedName>
        <fullName evidence="3">aldehyde dehydrogenase (NAD(+))</fullName>
        <ecNumber evidence="3">1.2.1.3</ecNumber>
    </recommendedName>
</protein>
<feature type="active site" evidence="5">
    <location>
        <position position="250"/>
    </location>
</feature>
<comment type="similarity">
    <text evidence="1 6">Belongs to the aldehyde dehydrogenase family.</text>
</comment>
<dbReference type="PANTHER" id="PTHR11699">
    <property type="entry name" value="ALDEHYDE DEHYDROGENASE-RELATED"/>
    <property type="match status" value="1"/>
</dbReference>
<organism evidence="8 9">
    <name type="scientific">Zasmidium cellare</name>
    <name type="common">Wine cellar mold</name>
    <name type="synonym">Racodium cellare</name>
    <dbReference type="NCBI Taxonomy" id="395010"/>
    <lineage>
        <taxon>Eukaryota</taxon>
        <taxon>Fungi</taxon>
        <taxon>Dikarya</taxon>
        <taxon>Ascomycota</taxon>
        <taxon>Pezizomycotina</taxon>
        <taxon>Dothideomycetes</taxon>
        <taxon>Dothideomycetidae</taxon>
        <taxon>Mycosphaerellales</taxon>
        <taxon>Mycosphaerellaceae</taxon>
        <taxon>Zasmidium</taxon>
    </lineage>
</organism>
<feature type="domain" description="Aldehyde dehydrogenase" evidence="7">
    <location>
        <begin position="23"/>
        <end position="477"/>
    </location>
</feature>
<evidence type="ECO:0000256" key="2">
    <source>
        <dbReference type="ARBA" id="ARBA00023002"/>
    </source>
</evidence>
<dbReference type="InterPro" id="IPR029510">
    <property type="entry name" value="Ald_DH_CS_GLU"/>
</dbReference>
<name>A0ABR0ENQ1_ZASCE</name>
<dbReference type="SUPFAM" id="SSF53720">
    <property type="entry name" value="ALDH-like"/>
    <property type="match status" value="1"/>
</dbReference>
<sequence>MAASNITFPSLSTYEYSNTNPTNRFPVENPATGHTITTIQAGDSSTVNTAVHRSQEAFLSWRELSPTERSQYLFRCAAELDKHADDIATLLTLENGKPLADAKAGDVFFLINIFRFFGGLVDKLPSQFYDRGVTTATVIHEPFGVCAGILPFNWPPIHCGGKVAPCIAMGNTMILKPGEQAPLTVMRIVEILQGVLPKDVVQVVPGLGVEVPQALIDHPLVKMVSFTGSTAAGAKTAETAARSVTKTVLELGGKNAMVVCEDADLEDAVRTAVAGAFFNKGEACTATSRFIVQEGVYEKFVAALAKGVERLKVGDGMDPSVHVGPQVSKAQQKRVLDYIELGKQEGAKLVAQAPLPSEPACKEGFFVQPTLFADVTGSMRIFQEEMFGPVASITPFTHPTDAIQLANSVPYGLTASIFSSNSLLATRLTRALDAGMIFVNNYHRMAIGVPFGGMKHSGYGREHCIETLYEWAQPKTVHAVSGRGKVPQWRAVGDVFGEGSVFS</sequence>
<dbReference type="InterPro" id="IPR016163">
    <property type="entry name" value="Ald_DH_C"/>
</dbReference>
<comment type="caution">
    <text evidence="8">The sequence shown here is derived from an EMBL/GenBank/DDBJ whole genome shotgun (WGS) entry which is preliminary data.</text>
</comment>